<evidence type="ECO:0000313" key="1">
    <source>
        <dbReference type="EMBL" id="HET20876.1"/>
    </source>
</evidence>
<protein>
    <submittedName>
        <fullName evidence="1">Uncharacterized protein</fullName>
    </submittedName>
</protein>
<gene>
    <name evidence="1" type="ORF">ENN70_01970</name>
</gene>
<accession>A0A7C2ND28</accession>
<name>A0A7C2ND28_ARCFL</name>
<reference evidence="1" key="1">
    <citation type="journal article" date="2020" name="mSystems">
        <title>Genome- and Community-Level Interaction Insights into Carbon Utilization and Element Cycling Functions of Hydrothermarchaeota in Hydrothermal Sediment.</title>
        <authorList>
            <person name="Zhou Z."/>
            <person name="Liu Y."/>
            <person name="Xu W."/>
            <person name="Pan J."/>
            <person name="Luo Z.H."/>
            <person name="Li M."/>
        </authorList>
    </citation>
    <scope>NUCLEOTIDE SEQUENCE [LARGE SCALE GENOMIC DNA]</scope>
    <source>
        <strain evidence="1">SpSt-12</strain>
    </source>
</reference>
<comment type="caution">
    <text evidence="1">The sequence shown here is derived from an EMBL/GenBank/DDBJ whole genome shotgun (WGS) entry which is preliminary data.</text>
</comment>
<sequence length="175" mass="20617">MRELDSDGLRRLAISITEEVAETNPGRIVTLSRQHPEEPFTRAVLVIQVCGKETPSRWHDVDEEMERLRIHLRKAITVSRIPDSEKEYIKRVVNGLKNSTGFLVTACVRVMKRLSDHEAIIKLFDRYFLLRLFSWIPDDEDFRYIWLSPCDEKGFLDPTMRLYELNREEVLTLLL</sequence>
<organism evidence="1">
    <name type="scientific">Archaeoglobus fulgidus</name>
    <dbReference type="NCBI Taxonomy" id="2234"/>
    <lineage>
        <taxon>Archaea</taxon>
        <taxon>Methanobacteriati</taxon>
        <taxon>Methanobacteriota</taxon>
        <taxon>Archaeoglobi</taxon>
        <taxon>Archaeoglobales</taxon>
        <taxon>Archaeoglobaceae</taxon>
        <taxon>Archaeoglobus</taxon>
    </lineage>
</organism>
<dbReference type="EMBL" id="DSCQ01000025">
    <property type="protein sequence ID" value="HET20876.1"/>
    <property type="molecule type" value="Genomic_DNA"/>
</dbReference>
<dbReference type="AlphaFoldDB" id="A0A7C2ND28"/>
<proteinExistence type="predicted"/>